<evidence type="ECO:0000313" key="2">
    <source>
        <dbReference type="Proteomes" id="UP000535543"/>
    </source>
</evidence>
<comment type="caution">
    <text evidence="1">The sequence shown here is derived from an EMBL/GenBank/DDBJ whole genome shotgun (WGS) entry which is preliminary data.</text>
</comment>
<dbReference type="RefSeq" id="WP_169592840.1">
    <property type="nucleotide sequence ID" value="NZ_VCQU01000011.1"/>
</dbReference>
<reference evidence="1 2" key="1">
    <citation type="submission" date="2019-05" db="EMBL/GenBank/DDBJ databases">
        <authorList>
            <person name="Lee S.D."/>
        </authorList>
    </citation>
    <scope>NUCLEOTIDE SEQUENCE [LARGE SCALE GENOMIC DNA]</scope>
    <source>
        <strain evidence="1 2">YC2-7</strain>
    </source>
</reference>
<dbReference type="EMBL" id="VCQU01000011">
    <property type="protein sequence ID" value="NMN98462.1"/>
    <property type="molecule type" value="Genomic_DNA"/>
</dbReference>
<dbReference type="SUPFAM" id="SSF56059">
    <property type="entry name" value="Glutathione synthetase ATP-binding domain-like"/>
    <property type="match status" value="1"/>
</dbReference>
<evidence type="ECO:0008006" key="3">
    <source>
        <dbReference type="Google" id="ProtNLM"/>
    </source>
</evidence>
<proteinExistence type="predicted"/>
<sequence>MITKRAASLGIEIRHLRLGLIDKYYTVRSANYGLTIDFDNFEYSAQSAEQSEVLFLPFDVSNPPWVNPQGSDFTTREWNTTIECALLQWWDACDRNWLIAPGAQVLQDRKIYLLNLAGQIEPELTIPATHLGTRFPGLDIDNRFVGKALNAWQQVHKGRFFNTTELSAGQILALSQGGNNTPIMIQRYVPHKCELRIYFARGKFACVKVDSGTSELSDFRLLTTDTGSAEFYQECLPRDIMKGLIELCRRINVFYCCFDFIVDESSQLWLTDINPTGSWRYLSRDFDIDVTSFILDNLTGDR</sequence>
<gene>
    <name evidence="1" type="ORF">FGL95_25830</name>
</gene>
<reference evidence="1 2" key="2">
    <citation type="submission" date="2020-06" db="EMBL/GenBank/DDBJ databases">
        <title>Antribacter stalactiti gen. nov., sp. nov., a new member of the family Nacardiaceae isolated from a cave.</title>
        <authorList>
            <person name="Kim I.S."/>
        </authorList>
    </citation>
    <scope>NUCLEOTIDE SEQUENCE [LARGE SCALE GENOMIC DNA]</scope>
    <source>
        <strain evidence="1 2">YC2-7</strain>
    </source>
</reference>
<organism evidence="1 2">
    <name type="scientific">Antrihabitans stalactiti</name>
    <dbReference type="NCBI Taxonomy" id="2584121"/>
    <lineage>
        <taxon>Bacteria</taxon>
        <taxon>Bacillati</taxon>
        <taxon>Actinomycetota</taxon>
        <taxon>Actinomycetes</taxon>
        <taxon>Mycobacteriales</taxon>
        <taxon>Nocardiaceae</taxon>
        <taxon>Antrihabitans</taxon>
    </lineage>
</organism>
<keyword evidence="2" id="KW-1185">Reference proteome</keyword>
<dbReference type="Proteomes" id="UP000535543">
    <property type="component" value="Unassembled WGS sequence"/>
</dbReference>
<name>A0A848KPB2_9NOCA</name>
<dbReference type="Gene3D" id="3.30.470.20">
    <property type="entry name" value="ATP-grasp fold, B domain"/>
    <property type="match status" value="1"/>
</dbReference>
<evidence type="ECO:0000313" key="1">
    <source>
        <dbReference type="EMBL" id="NMN98462.1"/>
    </source>
</evidence>
<protein>
    <recommendedName>
        <fullName evidence="3">ATP-grasp domain-containing protein</fullName>
    </recommendedName>
</protein>
<dbReference type="AlphaFoldDB" id="A0A848KPB2"/>
<accession>A0A848KPB2</accession>